<dbReference type="SMART" id="SM00020">
    <property type="entry name" value="Tryp_SPc"/>
    <property type="match status" value="2"/>
</dbReference>
<dbReference type="InterPro" id="IPR033116">
    <property type="entry name" value="TRYPSIN_SER"/>
</dbReference>
<evidence type="ECO:0000256" key="3">
    <source>
        <dbReference type="ARBA" id="ARBA00022801"/>
    </source>
</evidence>
<feature type="signal peptide" evidence="9">
    <location>
        <begin position="1"/>
        <end position="21"/>
    </location>
</feature>
<gene>
    <name evidence="12" type="primary">OVCH2</name>
    <name evidence="12" type="ORF">AOXY_G19347</name>
</gene>
<evidence type="ECO:0000256" key="6">
    <source>
        <dbReference type="PROSITE-ProRule" id="PRU00059"/>
    </source>
</evidence>
<sequence>MERVKICFALLALSYCRQSYAAVLPSDNGPKCGLRQTEGRVSNFLTFLSRIVGGQESTYGSHPWQISLKQKGRHICGGTIISENWVITAAHCIDSDITLTELKVSVGDHKQSAVDKEEQSLPVKRTLSHELFNPANPLNHDISLLELDGQIQFSDKVQPICLPHPDEVFKPGTLCTTSGWGRLKENGLLPDVLREVQLPIIESEKCISVLKTFRRTMEGHSVLCAGFEEGGKDACQGDSGGPLVCQRESGLWTLVGVTSFGMGCARSWINNISKSKPSRGSPGVFTDVALFLPWIQKTLIQATQTMKKSSKLCSATDGALNGTEGGIDYPEKPNQFYENNEMCVWSIHVPEEKYILLKFLRFDLEEDTSCNSDYLAVSAEADLLIGRFCGSVSPLPILIGSSSVTLKFMSDISNYGTGFSMTYTAVEPDSQLGSGCGSVAVLLAEGIIQSMHYPQVYNNKADCHWVIYAPENYAIELVFEDFELEQSTDCAYDSLKVYGDVAGSEEIATLCGLNIPPPVLSYENVLVVQFTSDNSHSYRGFRAAFSFISKAVLHGLEGFEDLATKATEMPYTDMPNDVCGMSLVPARFVFSRIVGGEEAVPNSWPWQVSLRVAGEHVCGGVIIKPDWILTAAHCLQGREKYSKLLVVVAGDHDISIEDPGEQKRSVKSIVLHPSYNDSSNDYDVALLRLDAPLQYNNYARPACLPENRQKVEPSSLCTVTGWGGRAIGESNEKLQQLEVPVLEPQACSHYYPDRTTERMFCAGFPLQEGKDTCMGDSGGPLVCHSEHSNYIVYGITSWGAGCGKAQKPGVYASVPVFMDWILEQLNFATDIPEDVQKPLNSLQPENNSQEKGGQHEMTGTQDPSPDALSKHKTVLHMETSECSNTTDEVHFASGCQDVILLQTAGEVQSPSYPNNYPNDVSCQWRIIAPKDKIIKVEFKEFNISTDGGNCSDFIAVYNGMSKDKNLKVKFCGDTKPCTLWSSGTALTVEFTSDAVGTALGFRLEYSVQDSKDE</sequence>
<accession>A0AAD8D3C3</accession>
<dbReference type="Gene3D" id="2.60.120.290">
    <property type="entry name" value="Spermadhesin, CUB domain"/>
    <property type="match status" value="3"/>
</dbReference>
<dbReference type="InterPro" id="IPR018114">
    <property type="entry name" value="TRYPSIN_HIS"/>
</dbReference>
<reference evidence="12" key="1">
    <citation type="submission" date="2022-02" db="EMBL/GenBank/DDBJ databases">
        <title>Atlantic sturgeon de novo genome assembly.</title>
        <authorList>
            <person name="Stock M."/>
            <person name="Klopp C."/>
            <person name="Guiguen Y."/>
            <person name="Cabau C."/>
            <person name="Parinello H."/>
            <person name="Santidrian Yebra-Pimentel E."/>
            <person name="Kuhl H."/>
            <person name="Dirks R.P."/>
            <person name="Guessner J."/>
            <person name="Wuertz S."/>
            <person name="Du K."/>
            <person name="Schartl M."/>
        </authorList>
    </citation>
    <scope>NUCLEOTIDE SEQUENCE</scope>
    <source>
        <strain evidence="12">STURGEONOMICS-FGT-2020</strain>
        <tissue evidence="12">Whole blood</tissue>
    </source>
</reference>
<feature type="disulfide bond" evidence="6">
    <location>
        <begin position="436"/>
        <end position="463"/>
    </location>
</feature>
<dbReference type="GO" id="GO:0007340">
    <property type="term" value="P:acrosome reaction"/>
    <property type="evidence" value="ECO:0007669"/>
    <property type="project" value="TreeGrafter"/>
</dbReference>
<keyword evidence="9" id="KW-0732">Signal</keyword>
<dbReference type="FunFam" id="2.60.120.290:FF:000005">
    <property type="entry name" value="Procollagen C-endopeptidase enhancer 1"/>
    <property type="match status" value="1"/>
</dbReference>
<dbReference type="SUPFAM" id="SSF49854">
    <property type="entry name" value="Spermadhesin, CUB domain"/>
    <property type="match status" value="3"/>
</dbReference>
<dbReference type="SUPFAM" id="SSF50494">
    <property type="entry name" value="Trypsin-like serine proteases"/>
    <property type="match status" value="2"/>
</dbReference>
<feature type="chain" id="PRO_5041901358" evidence="9">
    <location>
        <begin position="22"/>
        <end position="1013"/>
    </location>
</feature>
<dbReference type="PROSITE" id="PS00134">
    <property type="entry name" value="TRYPSIN_HIS"/>
    <property type="match status" value="2"/>
</dbReference>
<evidence type="ECO:0000256" key="9">
    <source>
        <dbReference type="SAM" id="SignalP"/>
    </source>
</evidence>
<dbReference type="PROSITE" id="PS00135">
    <property type="entry name" value="TRYPSIN_SER"/>
    <property type="match status" value="2"/>
</dbReference>
<dbReference type="FunFam" id="2.60.120.290:FF:000013">
    <property type="entry name" value="Membrane frizzled-related protein"/>
    <property type="match status" value="2"/>
</dbReference>
<dbReference type="PRINTS" id="PR00722">
    <property type="entry name" value="CHYMOTRYPSIN"/>
</dbReference>
<dbReference type="InterPro" id="IPR001254">
    <property type="entry name" value="Trypsin_dom"/>
</dbReference>
<evidence type="ECO:0000259" key="10">
    <source>
        <dbReference type="PROSITE" id="PS01180"/>
    </source>
</evidence>
<evidence type="ECO:0000313" key="12">
    <source>
        <dbReference type="EMBL" id="KAK1161721.1"/>
    </source>
</evidence>
<feature type="domain" description="CUB" evidence="10">
    <location>
        <begin position="313"/>
        <end position="426"/>
    </location>
</feature>
<dbReference type="CDD" id="cd00041">
    <property type="entry name" value="CUB"/>
    <property type="match status" value="3"/>
</dbReference>
<dbReference type="PANTHER" id="PTHR24252:SF18">
    <property type="entry name" value="OVOCHYMASE 1"/>
    <property type="match status" value="1"/>
</dbReference>
<keyword evidence="2" id="KW-0677">Repeat</keyword>
<evidence type="ECO:0000259" key="11">
    <source>
        <dbReference type="PROSITE" id="PS50240"/>
    </source>
</evidence>
<dbReference type="InterPro" id="IPR000859">
    <property type="entry name" value="CUB_dom"/>
</dbReference>
<evidence type="ECO:0000256" key="1">
    <source>
        <dbReference type="ARBA" id="ARBA00022670"/>
    </source>
</evidence>
<dbReference type="EMBL" id="JAGXEW010000018">
    <property type="protein sequence ID" value="KAK1161721.1"/>
    <property type="molecule type" value="Genomic_DNA"/>
</dbReference>
<keyword evidence="3 7" id="KW-0378">Hydrolase</keyword>
<dbReference type="Pfam" id="PF00089">
    <property type="entry name" value="Trypsin"/>
    <property type="match status" value="2"/>
</dbReference>
<dbReference type="Gene3D" id="2.40.10.10">
    <property type="entry name" value="Trypsin-like serine proteases"/>
    <property type="match status" value="2"/>
</dbReference>
<dbReference type="Pfam" id="PF00431">
    <property type="entry name" value="CUB"/>
    <property type="match status" value="3"/>
</dbReference>
<keyword evidence="1 7" id="KW-0645">Protease</keyword>
<feature type="region of interest" description="Disordered" evidence="8">
    <location>
        <begin position="837"/>
        <end position="869"/>
    </location>
</feature>
<feature type="domain" description="CUB" evidence="10">
    <location>
        <begin position="436"/>
        <end position="548"/>
    </location>
</feature>
<dbReference type="FunFam" id="2.40.10.10:FF:000003">
    <property type="entry name" value="Transmembrane serine protease 3"/>
    <property type="match status" value="2"/>
</dbReference>
<organism evidence="12 13">
    <name type="scientific">Acipenser oxyrinchus oxyrinchus</name>
    <dbReference type="NCBI Taxonomy" id="40147"/>
    <lineage>
        <taxon>Eukaryota</taxon>
        <taxon>Metazoa</taxon>
        <taxon>Chordata</taxon>
        <taxon>Craniata</taxon>
        <taxon>Vertebrata</taxon>
        <taxon>Euteleostomi</taxon>
        <taxon>Actinopterygii</taxon>
        <taxon>Chondrostei</taxon>
        <taxon>Acipenseriformes</taxon>
        <taxon>Acipenseridae</taxon>
        <taxon>Acipenser</taxon>
    </lineage>
</organism>
<evidence type="ECO:0000313" key="13">
    <source>
        <dbReference type="Proteomes" id="UP001230051"/>
    </source>
</evidence>
<keyword evidence="5 6" id="KW-1015">Disulfide bond</keyword>
<feature type="domain" description="Peptidase S1" evidence="11">
    <location>
        <begin position="51"/>
        <end position="300"/>
    </location>
</feature>
<dbReference type="Proteomes" id="UP001230051">
    <property type="component" value="Unassembled WGS sequence"/>
</dbReference>
<feature type="compositionally biased region" description="Polar residues" evidence="8">
    <location>
        <begin position="838"/>
        <end position="863"/>
    </location>
</feature>
<dbReference type="InterPro" id="IPR043504">
    <property type="entry name" value="Peptidase_S1_PA_chymotrypsin"/>
</dbReference>
<dbReference type="GO" id="GO:0006508">
    <property type="term" value="P:proteolysis"/>
    <property type="evidence" value="ECO:0007669"/>
    <property type="project" value="UniProtKB-KW"/>
</dbReference>
<comment type="caution">
    <text evidence="12">The sequence shown here is derived from an EMBL/GenBank/DDBJ whole genome shotgun (WGS) entry which is preliminary data.</text>
</comment>
<name>A0AAD8D3C3_ACIOX</name>
<dbReference type="AlphaFoldDB" id="A0AAD8D3C3"/>
<evidence type="ECO:0000256" key="5">
    <source>
        <dbReference type="ARBA" id="ARBA00023157"/>
    </source>
</evidence>
<feature type="disulfide bond" evidence="6">
    <location>
        <begin position="895"/>
        <end position="922"/>
    </location>
</feature>
<proteinExistence type="predicted"/>
<dbReference type="InterPro" id="IPR035914">
    <property type="entry name" value="Sperma_CUB_dom_sf"/>
</dbReference>
<dbReference type="CDD" id="cd00190">
    <property type="entry name" value="Tryp_SPc"/>
    <property type="match status" value="2"/>
</dbReference>
<evidence type="ECO:0000256" key="2">
    <source>
        <dbReference type="ARBA" id="ARBA00022737"/>
    </source>
</evidence>
<comment type="caution">
    <text evidence="6">Lacks conserved residue(s) required for the propagation of feature annotation.</text>
</comment>
<keyword evidence="13" id="KW-1185">Reference proteome</keyword>
<dbReference type="InterPro" id="IPR009003">
    <property type="entry name" value="Peptidase_S1_PA"/>
</dbReference>
<dbReference type="PANTHER" id="PTHR24252">
    <property type="entry name" value="ACROSIN-RELATED"/>
    <property type="match status" value="1"/>
</dbReference>
<dbReference type="InterPro" id="IPR001314">
    <property type="entry name" value="Peptidase_S1A"/>
</dbReference>
<evidence type="ECO:0000256" key="8">
    <source>
        <dbReference type="SAM" id="MobiDB-lite"/>
    </source>
</evidence>
<protein>
    <submittedName>
        <fullName evidence="12">Ovochymase-2-like isoform X1</fullName>
    </submittedName>
</protein>
<dbReference type="SMART" id="SM00042">
    <property type="entry name" value="CUB"/>
    <property type="match status" value="3"/>
</dbReference>
<dbReference type="PROSITE" id="PS01180">
    <property type="entry name" value="CUB"/>
    <property type="match status" value="3"/>
</dbReference>
<feature type="domain" description="CUB" evidence="10">
    <location>
        <begin position="895"/>
        <end position="1008"/>
    </location>
</feature>
<keyword evidence="4 7" id="KW-0720">Serine protease</keyword>
<evidence type="ECO:0000256" key="7">
    <source>
        <dbReference type="RuleBase" id="RU363034"/>
    </source>
</evidence>
<feature type="domain" description="Peptidase S1" evidence="11">
    <location>
        <begin position="593"/>
        <end position="826"/>
    </location>
</feature>
<dbReference type="PROSITE" id="PS50240">
    <property type="entry name" value="TRYPSIN_DOM"/>
    <property type="match status" value="2"/>
</dbReference>
<evidence type="ECO:0000256" key="4">
    <source>
        <dbReference type="ARBA" id="ARBA00022825"/>
    </source>
</evidence>
<dbReference type="GO" id="GO:0004252">
    <property type="term" value="F:serine-type endopeptidase activity"/>
    <property type="evidence" value="ECO:0007669"/>
    <property type="project" value="InterPro"/>
</dbReference>